<dbReference type="GeneID" id="56567729"/>
<gene>
    <name evidence="2" type="ordered locus">BbuZS7_0304</name>
</gene>
<organism evidence="2 3">
    <name type="scientific">Borreliella burgdorferi (strain ZS7)</name>
    <name type="common">Borrelia burgdorferi</name>
    <dbReference type="NCBI Taxonomy" id="445985"/>
    <lineage>
        <taxon>Bacteria</taxon>
        <taxon>Pseudomonadati</taxon>
        <taxon>Spirochaetota</taxon>
        <taxon>Spirochaetia</taxon>
        <taxon>Spirochaetales</taxon>
        <taxon>Borreliaceae</taxon>
        <taxon>Borreliella</taxon>
    </lineage>
</organism>
<dbReference type="SMART" id="SM00028">
    <property type="entry name" value="TPR"/>
    <property type="match status" value="2"/>
</dbReference>
<dbReference type="AlphaFoldDB" id="A0A0H3C258"/>
<feature type="repeat" description="TPR" evidence="1">
    <location>
        <begin position="69"/>
        <end position="102"/>
    </location>
</feature>
<dbReference type="PROSITE" id="PS50293">
    <property type="entry name" value="TPR_REGION"/>
    <property type="match status" value="1"/>
</dbReference>
<dbReference type="KEGG" id="bbz:BbuZS7_0304"/>
<evidence type="ECO:0000313" key="3">
    <source>
        <dbReference type="Proteomes" id="UP000006901"/>
    </source>
</evidence>
<name>A0A0H3C258_BORBZ</name>
<keyword evidence="1" id="KW-0802">TPR repeat</keyword>
<proteinExistence type="predicted"/>
<evidence type="ECO:0000313" key="2">
    <source>
        <dbReference type="EMBL" id="ACK74844.1"/>
    </source>
</evidence>
<dbReference type="EMBL" id="CP001205">
    <property type="protein sequence ID" value="ACK74844.1"/>
    <property type="molecule type" value="Genomic_DNA"/>
</dbReference>
<dbReference type="InterPro" id="IPR011990">
    <property type="entry name" value="TPR-like_helical_dom_sf"/>
</dbReference>
<dbReference type="PROSITE" id="PS51257">
    <property type="entry name" value="PROKAR_LIPOPROTEIN"/>
    <property type="match status" value="1"/>
</dbReference>
<dbReference type="Pfam" id="PF00515">
    <property type="entry name" value="TPR_1"/>
    <property type="match status" value="1"/>
</dbReference>
<dbReference type="SMR" id="A0A0H3C258"/>
<evidence type="ECO:0000256" key="1">
    <source>
        <dbReference type="PROSITE-ProRule" id="PRU00339"/>
    </source>
</evidence>
<dbReference type="InterPro" id="IPR019734">
    <property type="entry name" value="TPR_rpt"/>
</dbReference>
<dbReference type="SUPFAM" id="SSF48452">
    <property type="entry name" value="TPR-like"/>
    <property type="match status" value="1"/>
</dbReference>
<dbReference type="RefSeq" id="WP_002556897.1">
    <property type="nucleotide sequence ID" value="NC_011728.1"/>
</dbReference>
<dbReference type="Gene3D" id="1.25.40.10">
    <property type="entry name" value="Tetratricopeptide repeat domain"/>
    <property type="match status" value="1"/>
</dbReference>
<protein>
    <submittedName>
        <fullName evidence="2">Tetratricopeptide repeat domain protein</fullName>
    </submittedName>
</protein>
<reference evidence="2 3" key="1">
    <citation type="journal article" date="2011" name="J. Bacteriol.">
        <title>Whole-genome sequences of thirteen isolates of Borrelia burgdorferi.</title>
        <authorList>
            <person name="Schutzer S.E."/>
            <person name="Fraser-Liggett C.M."/>
            <person name="Casjens S.R."/>
            <person name="Qiu W.G."/>
            <person name="Dunn J.J."/>
            <person name="Mongodin E.F."/>
            <person name="Luft B.J."/>
        </authorList>
    </citation>
    <scope>NUCLEOTIDE SEQUENCE [LARGE SCALE GENOMIC DNA]</scope>
    <source>
        <strain evidence="2 3">ZS7</strain>
    </source>
</reference>
<dbReference type="PROSITE" id="PS50005">
    <property type="entry name" value="TPR"/>
    <property type="match status" value="1"/>
</dbReference>
<dbReference type="Proteomes" id="UP000006901">
    <property type="component" value="Chromosome"/>
</dbReference>
<dbReference type="HOGENOM" id="CLU_1202914_0_0_12"/>
<accession>A0A0H3C258</accession>
<sequence>MKILWLIILVNLFLSCGNESKEKSNLGLRLRELEISGGGSESKIEVYKEFIEKEDKNILKIVNSIDKKARFFNLIGLEFFKLGQYGPAIEYFAKNLEINPNNYLSHFYIGVASYNLAKNLRVKDEVEKYIILAENSFLKSLSIRDDFKDSLFAISNMYVYDLDKQLEAKNYLNKLGDMGEDYFEFLMLRGANYYSLGDLGNAILFYDKASKKASTEEQKEGVSRIMSNLK</sequence>